<dbReference type="KEGG" id="gcr:GcLGCM259_2867"/>
<dbReference type="GO" id="GO:0003824">
    <property type="term" value="F:catalytic activity"/>
    <property type="evidence" value="ECO:0007669"/>
    <property type="project" value="InterPro"/>
</dbReference>
<protein>
    <submittedName>
        <fullName evidence="3">Vancomycin resistance protein VanJ</fullName>
    </submittedName>
</protein>
<keyword evidence="4" id="KW-1185">Reference proteome</keyword>
<evidence type="ECO:0000313" key="4">
    <source>
        <dbReference type="Proteomes" id="UP000307000"/>
    </source>
</evidence>
<dbReference type="InterPro" id="IPR036691">
    <property type="entry name" value="Endo/exonu/phosph_ase_sf"/>
</dbReference>
<sequence>MSHVASRRLSASRIFARLLIIAGCLALTVLLVFHQQVPDVAGLGLVIDNLAPWLGLGVPVLLLLALGARGRGTFLMLLVPAVAWALIFGPMVVPAPAREPVQGLKVATQNVHERQVDSAARSLAQAGAEVIALQELGAGQDAEVSRTLASSHPYHFSVSTVGVWSKYPVSRAEPLDLGLDWDRALRLDVETAAGPVRLYTVHAASARPTGHGDRDMMLRNLAAYVRQDPSPRIVAAGDFNATSTDRHFAPVSGQLELVRYSRWGLALTWPRQPFPVLGIDHVLVRGVEPAGLERVEAGDSDHLGLVSTLDVSAP</sequence>
<name>A0A5B7WZA2_9MICC</name>
<dbReference type="RefSeq" id="WP_138927066.1">
    <property type="nucleotide sequence ID" value="NZ_CP034412.1"/>
</dbReference>
<reference evidence="3 4" key="1">
    <citation type="submission" date="2018-12" db="EMBL/GenBank/DDBJ databases">
        <title>Complete Genome Sequence of Glutamicibacter creatinolyticus strain LGCM259,isolated from an abscess of a 12-year-old mare in Italy.</title>
        <authorList>
            <person name="Santos R.G."/>
            <person name="Silva A.L."/>
            <person name="Seyffert N."/>
            <person name="Castro T.L.P."/>
            <person name="Attili A.R."/>
            <person name="Rifici C."/>
            <person name="Mazzullo G."/>
            <person name="Brenig B."/>
            <person name="Venanzi F."/>
            <person name="Azevedo V."/>
        </authorList>
    </citation>
    <scope>NUCLEOTIDE SEQUENCE [LARGE SCALE GENOMIC DNA]</scope>
    <source>
        <strain evidence="3 4">LGCM 259</strain>
    </source>
</reference>
<dbReference type="InterPro" id="IPR005135">
    <property type="entry name" value="Endo/exonuclease/phosphatase"/>
</dbReference>
<proteinExistence type="predicted"/>
<dbReference type="EMBL" id="CP034412">
    <property type="protein sequence ID" value="QCY48574.1"/>
    <property type="molecule type" value="Genomic_DNA"/>
</dbReference>
<gene>
    <name evidence="3" type="ORF">GcLGCM259_2867</name>
</gene>
<dbReference type="SUPFAM" id="SSF56219">
    <property type="entry name" value="DNase I-like"/>
    <property type="match status" value="1"/>
</dbReference>
<keyword evidence="1" id="KW-0812">Transmembrane</keyword>
<evidence type="ECO:0000259" key="2">
    <source>
        <dbReference type="Pfam" id="PF03372"/>
    </source>
</evidence>
<dbReference type="Pfam" id="PF03372">
    <property type="entry name" value="Exo_endo_phos"/>
    <property type="match status" value="1"/>
</dbReference>
<evidence type="ECO:0000313" key="3">
    <source>
        <dbReference type="EMBL" id="QCY48574.1"/>
    </source>
</evidence>
<feature type="transmembrane region" description="Helical" evidence="1">
    <location>
        <begin position="40"/>
        <end position="66"/>
    </location>
</feature>
<feature type="transmembrane region" description="Helical" evidence="1">
    <location>
        <begin position="14"/>
        <end position="34"/>
    </location>
</feature>
<evidence type="ECO:0000256" key="1">
    <source>
        <dbReference type="SAM" id="Phobius"/>
    </source>
</evidence>
<keyword evidence="1" id="KW-1133">Transmembrane helix</keyword>
<accession>A0A5B7WZA2</accession>
<feature type="domain" description="Endonuclease/exonuclease/phosphatase" evidence="2">
    <location>
        <begin position="109"/>
        <end position="302"/>
    </location>
</feature>
<feature type="transmembrane region" description="Helical" evidence="1">
    <location>
        <begin position="73"/>
        <end position="93"/>
    </location>
</feature>
<dbReference type="Gene3D" id="3.60.10.10">
    <property type="entry name" value="Endonuclease/exonuclease/phosphatase"/>
    <property type="match status" value="1"/>
</dbReference>
<dbReference type="AlphaFoldDB" id="A0A5B7WZA2"/>
<keyword evidence="1" id="KW-0472">Membrane</keyword>
<organism evidence="3 4">
    <name type="scientific">Glutamicibacter creatinolyticus</name>
    <dbReference type="NCBI Taxonomy" id="162496"/>
    <lineage>
        <taxon>Bacteria</taxon>
        <taxon>Bacillati</taxon>
        <taxon>Actinomycetota</taxon>
        <taxon>Actinomycetes</taxon>
        <taxon>Micrococcales</taxon>
        <taxon>Micrococcaceae</taxon>
        <taxon>Glutamicibacter</taxon>
    </lineage>
</organism>
<dbReference type="Proteomes" id="UP000307000">
    <property type="component" value="Chromosome"/>
</dbReference>